<evidence type="ECO:0000256" key="1">
    <source>
        <dbReference type="SAM" id="Phobius"/>
    </source>
</evidence>
<protein>
    <submittedName>
        <fullName evidence="2">Uncharacterized protein</fullName>
    </submittedName>
</protein>
<keyword evidence="1" id="KW-0812">Transmembrane</keyword>
<feature type="transmembrane region" description="Helical" evidence="1">
    <location>
        <begin position="12"/>
        <end position="36"/>
    </location>
</feature>
<reference evidence="2" key="1">
    <citation type="submission" date="2018-05" db="EMBL/GenBank/DDBJ databases">
        <authorList>
            <person name="Lanie J.A."/>
            <person name="Ng W.-L."/>
            <person name="Kazmierczak K.M."/>
            <person name="Andrzejewski T.M."/>
            <person name="Davidsen T.M."/>
            <person name="Wayne K.J."/>
            <person name="Tettelin H."/>
            <person name="Glass J.I."/>
            <person name="Rusch D."/>
            <person name="Podicherti R."/>
            <person name="Tsui H.-C.T."/>
            <person name="Winkler M.E."/>
        </authorList>
    </citation>
    <scope>NUCLEOTIDE SEQUENCE</scope>
</reference>
<organism evidence="2">
    <name type="scientific">marine metagenome</name>
    <dbReference type="NCBI Taxonomy" id="408172"/>
    <lineage>
        <taxon>unclassified sequences</taxon>
        <taxon>metagenomes</taxon>
        <taxon>ecological metagenomes</taxon>
    </lineage>
</organism>
<proteinExistence type="predicted"/>
<evidence type="ECO:0000313" key="2">
    <source>
        <dbReference type="EMBL" id="SVC37813.1"/>
    </source>
</evidence>
<name>A0A382LNA7_9ZZZZ</name>
<keyword evidence="1" id="KW-1133">Transmembrane helix</keyword>
<dbReference type="AlphaFoldDB" id="A0A382LNA7"/>
<dbReference type="EMBL" id="UINC01087982">
    <property type="protein sequence ID" value="SVC37813.1"/>
    <property type="molecule type" value="Genomic_DNA"/>
</dbReference>
<accession>A0A382LNA7</accession>
<sequence length="38" mass="4395">MKLLQPKERSHLVLKVINFMKLLIISIVLFGELFVIGI</sequence>
<keyword evidence="1" id="KW-0472">Membrane</keyword>
<gene>
    <name evidence="2" type="ORF">METZ01_LOCUS290667</name>
</gene>